<sequence length="262" mass="29725">MSNENQATVKLYWLNQSRAESLVWLLDELKISYEVETFRRTESFLAPPELKRIHPLGKSPVISVTAPGLSEPVVLAESGFMVQYLCDHWEEGKRLVPRRWKAGMEGRIGGETEEWLRHEYLLHYREGTLMPVITMSLVIGRLKSPMVPFLVRPITTSVANRIFGAFVHPNARKNLAMLNQMLETSSGRYLCGNSLTAADILVAYPLIAGKELLDTTGEFEGGSWTMEFPLLGKYMENMKAEEGYRKSQEKVKELDQQSKASL</sequence>
<dbReference type="SFLD" id="SFLDG00358">
    <property type="entry name" value="Main_(cytGST)"/>
    <property type="match status" value="1"/>
</dbReference>
<dbReference type="InterPro" id="IPR036249">
    <property type="entry name" value="Thioredoxin-like_sf"/>
</dbReference>
<evidence type="ECO:0000313" key="6">
    <source>
        <dbReference type="Proteomes" id="UP000028524"/>
    </source>
</evidence>
<dbReference type="Gene3D" id="3.40.30.10">
    <property type="entry name" value="Glutaredoxin"/>
    <property type="match status" value="1"/>
</dbReference>
<dbReference type="InterPro" id="IPR010987">
    <property type="entry name" value="Glutathione-S-Trfase_C-like"/>
</dbReference>
<dbReference type="Pfam" id="PF14497">
    <property type="entry name" value="GST_C_3"/>
    <property type="match status" value="1"/>
</dbReference>
<dbReference type="PANTHER" id="PTHR44051:SF9">
    <property type="entry name" value="GLUTATHIONE S-TRANSFERASE 1"/>
    <property type="match status" value="1"/>
</dbReference>
<dbReference type="CDD" id="cd03046">
    <property type="entry name" value="GST_N_GTT1_like"/>
    <property type="match status" value="1"/>
</dbReference>
<feature type="compositionally biased region" description="Basic and acidic residues" evidence="2">
    <location>
        <begin position="243"/>
        <end position="256"/>
    </location>
</feature>
<dbReference type="InParanoid" id="A0A084QNG1"/>
<dbReference type="SFLD" id="SFLDS00019">
    <property type="entry name" value="Glutathione_Transferase_(cytos"/>
    <property type="match status" value="1"/>
</dbReference>
<evidence type="ECO:0000259" key="4">
    <source>
        <dbReference type="PROSITE" id="PS50405"/>
    </source>
</evidence>
<dbReference type="Proteomes" id="UP000028524">
    <property type="component" value="Unassembled WGS sequence"/>
</dbReference>
<protein>
    <recommendedName>
        <fullName evidence="7">GST N-terminal domain-containing protein</fullName>
    </recommendedName>
</protein>
<dbReference type="FunCoup" id="A0A084QNG1">
    <property type="interactions" value="102"/>
</dbReference>
<dbReference type="SUPFAM" id="SSF47616">
    <property type="entry name" value="GST C-terminal domain-like"/>
    <property type="match status" value="1"/>
</dbReference>
<name>A0A084QNG1_STAC4</name>
<feature type="domain" description="GST C-terminal" evidence="4">
    <location>
        <begin position="111"/>
        <end position="262"/>
    </location>
</feature>
<dbReference type="InterPro" id="IPR040079">
    <property type="entry name" value="Glutathione_S-Trfase"/>
</dbReference>
<evidence type="ECO:0000313" key="5">
    <source>
        <dbReference type="EMBL" id="KFA65496.1"/>
    </source>
</evidence>
<proteinExistence type="inferred from homology"/>
<dbReference type="InterPro" id="IPR004045">
    <property type="entry name" value="Glutathione_S-Trfase_N"/>
</dbReference>
<comment type="similarity">
    <text evidence="1">Belongs to the GST superfamily.</text>
</comment>
<dbReference type="EMBL" id="KL660597">
    <property type="protein sequence ID" value="KFA65496.1"/>
    <property type="molecule type" value="Genomic_DNA"/>
</dbReference>
<evidence type="ECO:0000256" key="1">
    <source>
        <dbReference type="ARBA" id="ARBA00007409"/>
    </source>
</evidence>
<dbReference type="AlphaFoldDB" id="A0A084QNG1"/>
<keyword evidence="6" id="KW-1185">Reference proteome</keyword>
<dbReference type="Gene3D" id="1.20.1050.10">
    <property type="match status" value="1"/>
</dbReference>
<dbReference type="InterPro" id="IPR036282">
    <property type="entry name" value="Glutathione-S-Trfase_C_sf"/>
</dbReference>
<dbReference type="PROSITE" id="PS50405">
    <property type="entry name" value="GST_CTER"/>
    <property type="match status" value="1"/>
</dbReference>
<feature type="region of interest" description="Disordered" evidence="2">
    <location>
        <begin position="243"/>
        <end position="262"/>
    </location>
</feature>
<dbReference type="HOGENOM" id="CLU_011226_15_0_1"/>
<dbReference type="OrthoDB" id="2098326at2759"/>
<accession>A0A084QNG1</accession>
<evidence type="ECO:0000259" key="3">
    <source>
        <dbReference type="PROSITE" id="PS50404"/>
    </source>
</evidence>
<dbReference type="SUPFAM" id="SSF52833">
    <property type="entry name" value="Thioredoxin-like"/>
    <property type="match status" value="1"/>
</dbReference>
<gene>
    <name evidence="5" type="ORF">S40285_00487</name>
</gene>
<reference evidence="5 6" key="1">
    <citation type="journal article" date="2014" name="BMC Genomics">
        <title>Comparative genome sequencing reveals chemotype-specific gene clusters in the toxigenic black mold Stachybotrys.</title>
        <authorList>
            <person name="Semeiks J."/>
            <person name="Borek D."/>
            <person name="Otwinowski Z."/>
            <person name="Grishin N.V."/>
        </authorList>
    </citation>
    <scope>NUCLEOTIDE SEQUENCE [LARGE SCALE GENOMIC DNA]</scope>
    <source>
        <strain evidence="5 6">IBT 40285</strain>
    </source>
</reference>
<dbReference type="PANTHER" id="PTHR44051">
    <property type="entry name" value="GLUTATHIONE S-TRANSFERASE-RELATED"/>
    <property type="match status" value="1"/>
</dbReference>
<dbReference type="InterPro" id="IPR004046">
    <property type="entry name" value="GST_C"/>
</dbReference>
<dbReference type="Pfam" id="PF02798">
    <property type="entry name" value="GST_N"/>
    <property type="match status" value="1"/>
</dbReference>
<evidence type="ECO:0000256" key="2">
    <source>
        <dbReference type="SAM" id="MobiDB-lite"/>
    </source>
</evidence>
<dbReference type="STRING" id="1283841.A0A084QNG1"/>
<dbReference type="OMA" id="DVQMSFP"/>
<dbReference type="PROSITE" id="PS50404">
    <property type="entry name" value="GST_NTER"/>
    <property type="match status" value="1"/>
</dbReference>
<feature type="domain" description="GST N-terminal" evidence="3">
    <location>
        <begin position="6"/>
        <end position="93"/>
    </location>
</feature>
<evidence type="ECO:0008006" key="7">
    <source>
        <dbReference type="Google" id="ProtNLM"/>
    </source>
</evidence>
<organism evidence="5 6">
    <name type="scientific">Stachybotrys chlorohalonatus (strain IBT 40285)</name>
    <dbReference type="NCBI Taxonomy" id="1283841"/>
    <lineage>
        <taxon>Eukaryota</taxon>
        <taxon>Fungi</taxon>
        <taxon>Dikarya</taxon>
        <taxon>Ascomycota</taxon>
        <taxon>Pezizomycotina</taxon>
        <taxon>Sordariomycetes</taxon>
        <taxon>Hypocreomycetidae</taxon>
        <taxon>Hypocreales</taxon>
        <taxon>Stachybotryaceae</taxon>
        <taxon>Stachybotrys</taxon>
    </lineage>
</organism>